<dbReference type="Proteomes" id="UP001153555">
    <property type="component" value="Unassembled WGS sequence"/>
</dbReference>
<sequence length="104" mass="10691">MSKGGSVSVAILCLAASVVSVVVMSVLVHESEAVTCDPTQLTPCLGAITGGNPPSAECCNKLKEQVPCYCGYLKNPVLRPYIESPGAKRVASTCGITISNCSSK</sequence>
<name>A0A9N7N4Q7_STRHE</name>
<dbReference type="PANTHER" id="PTHR33214:SF69">
    <property type="entry name" value="BIFUNCTIONAL INHIBITOR_LIPID-TRANSFER PROTEIN_SEED STORAGE 2S ALBUMIN SUPERFAMILY PROTEIN"/>
    <property type="match status" value="1"/>
</dbReference>
<keyword evidence="1" id="KW-0813">Transport</keyword>
<dbReference type="GO" id="GO:0006869">
    <property type="term" value="P:lipid transport"/>
    <property type="evidence" value="ECO:0007669"/>
    <property type="project" value="InterPro"/>
</dbReference>
<protein>
    <submittedName>
        <fullName evidence="5">Bifunctional inhibitor/lipid-transfer protein/seed storage 2S albumin superfamily protein</fullName>
    </submittedName>
</protein>
<evidence type="ECO:0000259" key="4">
    <source>
        <dbReference type="SMART" id="SM00499"/>
    </source>
</evidence>
<evidence type="ECO:0000313" key="5">
    <source>
        <dbReference type="EMBL" id="CAA0821384.1"/>
    </source>
</evidence>
<dbReference type="InterPro" id="IPR036312">
    <property type="entry name" value="Bifun_inhib/LTP/seed_sf"/>
</dbReference>
<feature type="signal peptide" evidence="3">
    <location>
        <begin position="1"/>
        <end position="33"/>
    </location>
</feature>
<reference evidence="5" key="1">
    <citation type="submission" date="2019-12" db="EMBL/GenBank/DDBJ databases">
        <authorList>
            <person name="Scholes J."/>
        </authorList>
    </citation>
    <scope>NUCLEOTIDE SEQUENCE</scope>
</reference>
<dbReference type="Pfam" id="PF00234">
    <property type="entry name" value="Tryp_alpha_amyl"/>
    <property type="match status" value="1"/>
</dbReference>
<dbReference type="AlphaFoldDB" id="A0A9N7N4Q7"/>
<evidence type="ECO:0000256" key="3">
    <source>
        <dbReference type="SAM" id="SignalP"/>
    </source>
</evidence>
<dbReference type="GO" id="GO:0008289">
    <property type="term" value="F:lipid binding"/>
    <property type="evidence" value="ECO:0007669"/>
    <property type="project" value="UniProtKB-KW"/>
</dbReference>
<evidence type="ECO:0000256" key="2">
    <source>
        <dbReference type="ARBA" id="ARBA00023121"/>
    </source>
</evidence>
<proteinExistence type="predicted"/>
<comment type="caution">
    <text evidence="5">The sequence shown here is derived from an EMBL/GenBank/DDBJ whole genome shotgun (WGS) entry which is preliminary data.</text>
</comment>
<dbReference type="InterPro" id="IPR016140">
    <property type="entry name" value="Bifunc_inhib/LTP/seed_store"/>
</dbReference>
<feature type="domain" description="Bifunctional inhibitor/plant lipid transfer protein/seed storage helical" evidence="4">
    <location>
        <begin position="36"/>
        <end position="101"/>
    </location>
</feature>
<accession>A0A9N7N4Q7</accession>
<feature type="chain" id="PRO_5040389866" evidence="3">
    <location>
        <begin position="34"/>
        <end position="104"/>
    </location>
</feature>
<dbReference type="CDD" id="cd01959">
    <property type="entry name" value="nsLTP2"/>
    <property type="match status" value="1"/>
</dbReference>
<dbReference type="EMBL" id="CACSLK010020742">
    <property type="protein sequence ID" value="CAA0821384.1"/>
    <property type="molecule type" value="Genomic_DNA"/>
</dbReference>
<organism evidence="5 6">
    <name type="scientific">Striga hermonthica</name>
    <name type="common">Purple witchweed</name>
    <name type="synonym">Buchnera hermonthica</name>
    <dbReference type="NCBI Taxonomy" id="68872"/>
    <lineage>
        <taxon>Eukaryota</taxon>
        <taxon>Viridiplantae</taxon>
        <taxon>Streptophyta</taxon>
        <taxon>Embryophyta</taxon>
        <taxon>Tracheophyta</taxon>
        <taxon>Spermatophyta</taxon>
        <taxon>Magnoliopsida</taxon>
        <taxon>eudicotyledons</taxon>
        <taxon>Gunneridae</taxon>
        <taxon>Pentapetalae</taxon>
        <taxon>asterids</taxon>
        <taxon>lamiids</taxon>
        <taxon>Lamiales</taxon>
        <taxon>Orobanchaceae</taxon>
        <taxon>Buchnereae</taxon>
        <taxon>Striga</taxon>
    </lineage>
</organism>
<gene>
    <name evidence="5" type="ORF">SHERM_19386</name>
</gene>
<dbReference type="Gene3D" id="1.10.110.10">
    <property type="entry name" value="Plant lipid-transfer and hydrophobic proteins"/>
    <property type="match status" value="1"/>
</dbReference>
<dbReference type="PANTHER" id="PTHR33214">
    <property type="entry name" value="BIFUNCTIONAL INHIBITOR/LIPID-TRANSFER PROTEIN/SEED STORAGE 2S ALBUMIN SUPERFAMILY PROTEIN"/>
    <property type="match status" value="1"/>
</dbReference>
<evidence type="ECO:0000256" key="1">
    <source>
        <dbReference type="ARBA" id="ARBA00022448"/>
    </source>
</evidence>
<dbReference type="InterPro" id="IPR033872">
    <property type="entry name" value="nsLTP2"/>
</dbReference>
<dbReference type="OrthoDB" id="665742at2759"/>
<keyword evidence="3" id="KW-0732">Signal</keyword>
<keyword evidence="6" id="KW-1185">Reference proteome</keyword>
<dbReference type="SMART" id="SM00499">
    <property type="entry name" value="AAI"/>
    <property type="match status" value="1"/>
</dbReference>
<evidence type="ECO:0000313" key="6">
    <source>
        <dbReference type="Proteomes" id="UP001153555"/>
    </source>
</evidence>
<keyword evidence="2" id="KW-0446">Lipid-binding</keyword>
<dbReference type="SUPFAM" id="SSF47699">
    <property type="entry name" value="Bifunctional inhibitor/lipid-transfer protein/seed storage 2S albumin"/>
    <property type="match status" value="1"/>
</dbReference>